<dbReference type="PROSITE" id="PS50977">
    <property type="entry name" value="HTH_TETR_2"/>
    <property type="match status" value="1"/>
</dbReference>
<dbReference type="PRINTS" id="PR00455">
    <property type="entry name" value="HTHTETR"/>
</dbReference>
<dbReference type="GO" id="GO:0003700">
    <property type="term" value="F:DNA-binding transcription factor activity"/>
    <property type="evidence" value="ECO:0007669"/>
    <property type="project" value="TreeGrafter"/>
</dbReference>
<dbReference type="InterPro" id="IPR009057">
    <property type="entry name" value="Homeodomain-like_sf"/>
</dbReference>
<dbReference type="InterPro" id="IPR050109">
    <property type="entry name" value="HTH-type_TetR-like_transc_reg"/>
</dbReference>
<evidence type="ECO:0000313" key="7">
    <source>
        <dbReference type="Proteomes" id="UP000327000"/>
    </source>
</evidence>
<evidence type="ECO:0000256" key="4">
    <source>
        <dbReference type="PROSITE-ProRule" id="PRU00335"/>
    </source>
</evidence>
<keyword evidence="3" id="KW-0804">Transcription</keyword>
<keyword evidence="7" id="KW-1185">Reference proteome</keyword>
<evidence type="ECO:0000256" key="2">
    <source>
        <dbReference type="ARBA" id="ARBA00023125"/>
    </source>
</evidence>
<dbReference type="GO" id="GO:0000976">
    <property type="term" value="F:transcription cis-regulatory region binding"/>
    <property type="evidence" value="ECO:0007669"/>
    <property type="project" value="TreeGrafter"/>
</dbReference>
<dbReference type="PANTHER" id="PTHR30055:SF238">
    <property type="entry name" value="MYCOFACTOCIN BIOSYNTHESIS TRANSCRIPTIONAL REGULATOR MFTR-RELATED"/>
    <property type="match status" value="1"/>
</dbReference>
<feature type="DNA-binding region" description="H-T-H motif" evidence="4">
    <location>
        <begin position="34"/>
        <end position="53"/>
    </location>
</feature>
<dbReference type="OrthoDB" id="9806334at2"/>
<accession>A0A5N5W0L2</accession>
<evidence type="ECO:0000256" key="3">
    <source>
        <dbReference type="ARBA" id="ARBA00023163"/>
    </source>
</evidence>
<feature type="domain" description="HTH tetR-type" evidence="5">
    <location>
        <begin position="11"/>
        <end position="71"/>
    </location>
</feature>
<dbReference type="PANTHER" id="PTHR30055">
    <property type="entry name" value="HTH-TYPE TRANSCRIPTIONAL REGULATOR RUTR"/>
    <property type="match status" value="1"/>
</dbReference>
<dbReference type="RefSeq" id="WP_004949012.1">
    <property type="nucleotide sequence ID" value="NZ_JBFADJ010000030.1"/>
</dbReference>
<name>A0A5N5W0L2_STRMB</name>
<dbReference type="AlphaFoldDB" id="A0A5N5W0L2"/>
<dbReference type="EMBL" id="VOKX01000109">
    <property type="protein sequence ID" value="KAB7835164.1"/>
    <property type="molecule type" value="Genomic_DNA"/>
</dbReference>
<proteinExistence type="predicted"/>
<comment type="caution">
    <text evidence="6">The sequence shown here is derived from an EMBL/GenBank/DDBJ whole genome shotgun (WGS) entry which is preliminary data.</text>
</comment>
<dbReference type="Proteomes" id="UP000327000">
    <property type="component" value="Unassembled WGS sequence"/>
</dbReference>
<keyword evidence="1" id="KW-0805">Transcription regulation</keyword>
<dbReference type="SUPFAM" id="SSF46689">
    <property type="entry name" value="Homeodomain-like"/>
    <property type="match status" value="1"/>
</dbReference>
<organism evidence="6 7">
    <name type="scientific">Streptomyces mobaraensis</name>
    <name type="common">Streptoverticillium mobaraense</name>
    <dbReference type="NCBI Taxonomy" id="35621"/>
    <lineage>
        <taxon>Bacteria</taxon>
        <taxon>Bacillati</taxon>
        <taxon>Actinomycetota</taxon>
        <taxon>Actinomycetes</taxon>
        <taxon>Kitasatosporales</taxon>
        <taxon>Streptomycetaceae</taxon>
        <taxon>Streptomyces</taxon>
    </lineage>
</organism>
<dbReference type="Gene3D" id="1.10.357.10">
    <property type="entry name" value="Tetracycline Repressor, domain 2"/>
    <property type="match status" value="1"/>
</dbReference>
<dbReference type="Pfam" id="PF00440">
    <property type="entry name" value="TetR_N"/>
    <property type="match status" value="1"/>
</dbReference>
<sequence length="199" mass="20951">MTAGRREESARESRRRLLEAATELVAEGGPRAASVQAVADRAGISRGSVAWHFGSKEGLIVAVIGQAFQRAEEEYRRVLPESGPLTFDALLDAHLAVVDAPCGRVFATVLPEVMGGPGPLRDAYVRGYEGTRRVWVGYLERITAGTPGLPDAKSLASLVFGSGVGVNTLHGLDGLVDRAEAFAALRTLFELAGGPAPDA</sequence>
<evidence type="ECO:0000313" key="6">
    <source>
        <dbReference type="EMBL" id="KAB7835164.1"/>
    </source>
</evidence>
<dbReference type="InterPro" id="IPR001647">
    <property type="entry name" value="HTH_TetR"/>
</dbReference>
<keyword evidence="2 4" id="KW-0238">DNA-binding</keyword>
<gene>
    <name evidence="6" type="ORF">FRZ00_27800</name>
</gene>
<reference evidence="6 7" key="1">
    <citation type="journal article" date="2019" name="Microb. Cell Fact.">
        <title>Exploring novel herbicidin analogues by transcriptional regulator overexpression and MS/MS molecular networking.</title>
        <authorList>
            <person name="Shi Y."/>
            <person name="Gu R."/>
            <person name="Li Y."/>
            <person name="Wang X."/>
            <person name="Ren W."/>
            <person name="Li X."/>
            <person name="Wang L."/>
            <person name="Xie Y."/>
            <person name="Hong B."/>
        </authorList>
    </citation>
    <scope>NUCLEOTIDE SEQUENCE [LARGE SCALE GENOMIC DNA]</scope>
    <source>
        <strain evidence="6 7">US-43</strain>
    </source>
</reference>
<protein>
    <submittedName>
        <fullName evidence="6">TetR/AcrR family transcriptional regulator</fullName>
    </submittedName>
</protein>
<evidence type="ECO:0000256" key="1">
    <source>
        <dbReference type="ARBA" id="ARBA00023015"/>
    </source>
</evidence>
<evidence type="ECO:0000259" key="5">
    <source>
        <dbReference type="PROSITE" id="PS50977"/>
    </source>
</evidence>